<evidence type="ECO:0000256" key="1">
    <source>
        <dbReference type="ARBA" id="ARBA00022679"/>
    </source>
</evidence>
<feature type="domain" description="N-acetyltransferase" evidence="3">
    <location>
        <begin position="221"/>
        <end position="384"/>
    </location>
</feature>
<reference evidence="5" key="1">
    <citation type="journal article" date="2019" name="Int. J. Syst. Evol. Microbiol.">
        <title>The Global Catalogue of Microorganisms (GCM) 10K type strain sequencing project: providing services to taxonomists for standard genome sequencing and annotation.</title>
        <authorList>
            <consortium name="The Broad Institute Genomics Platform"/>
            <consortium name="The Broad Institute Genome Sequencing Center for Infectious Disease"/>
            <person name="Wu L."/>
            <person name="Ma J."/>
        </authorList>
    </citation>
    <scope>NUCLEOTIDE SEQUENCE [LARGE SCALE GENOMIC DNA]</scope>
    <source>
        <strain evidence="5">JCM 18053</strain>
    </source>
</reference>
<organism evidence="4 5">
    <name type="scientific">Prosthecobacter algae</name>
    <dbReference type="NCBI Taxonomy" id="1144682"/>
    <lineage>
        <taxon>Bacteria</taxon>
        <taxon>Pseudomonadati</taxon>
        <taxon>Verrucomicrobiota</taxon>
        <taxon>Verrucomicrobiia</taxon>
        <taxon>Verrucomicrobiales</taxon>
        <taxon>Verrucomicrobiaceae</taxon>
        <taxon>Prosthecobacter</taxon>
    </lineage>
</organism>
<protein>
    <recommendedName>
        <fullName evidence="3">N-acetyltransferase domain-containing protein</fullName>
    </recommendedName>
</protein>
<dbReference type="SUPFAM" id="SSF55729">
    <property type="entry name" value="Acyl-CoA N-acyltransferases (Nat)"/>
    <property type="match status" value="1"/>
</dbReference>
<evidence type="ECO:0000259" key="3">
    <source>
        <dbReference type="PROSITE" id="PS51186"/>
    </source>
</evidence>
<dbReference type="PROSITE" id="PS51186">
    <property type="entry name" value="GNAT"/>
    <property type="match status" value="1"/>
</dbReference>
<proteinExistence type="predicted"/>
<keyword evidence="1" id="KW-0808">Transferase</keyword>
<dbReference type="PANTHER" id="PTHR43877">
    <property type="entry name" value="AMINOALKYLPHOSPHONATE N-ACETYLTRANSFERASE-RELATED-RELATED"/>
    <property type="match status" value="1"/>
</dbReference>
<evidence type="ECO:0000313" key="5">
    <source>
        <dbReference type="Proteomes" id="UP001499852"/>
    </source>
</evidence>
<comment type="caution">
    <text evidence="4">The sequence shown here is derived from an EMBL/GenBank/DDBJ whole genome shotgun (WGS) entry which is preliminary data.</text>
</comment>
<gene>
    <name evidence="4" type="ORF">GCM10023213_23240</name>
</gene>
<name>A0ABP9P4P2_9BACT</name>
<accession>A0ABP9P4P2</accession>
<dbReference type="Pfam" id="PF00583">
    <property type="entry name" value="Acetyltransf_1"/>
    <property type="match status" value="1"/>
</dbReference>
<dbReference type="CDD" id="cd04301">
    <property type="entry name" value="NAT_SF"/>
    <property type="match status" value="1"/>
</dbReference>
<dbReference type="PANTHER" id="PTHR43877:SF2">
    <property type="entry name" value="AMINOALKYLPHOSPHONATE N-ACETYLTRANSFERASE-RELATED"/>
    <property type="match status" value="1"/>
</dbReference>
<dbReference type="Gene3D" id="3.40.630.30">
    <property type="match status" value="1"/>
</dbReference>
<evidence type="ECO:0000256" key="2">
    <source>
        <dbReference type="ARBA" id="ARBA00023315"/>
    </source>
</evidence>
<dbReference type="InterPro" id="IPR050832">
    <property type="entry name" value="Bact_Acetyltransf"/>
</dbReference>
<dbReference type="Proteomes" id="UP001499852">
    <property type="component" value="Unassembled WGS sequence"/>
</dbReference>
<dbReference type="InterPro" id="IPR016181">
    <property type="entry name" value="Acyl_CoA_acyltransferase"/>
</dbReference>
<evidence type="ECO:0000313" key="4">
    <source>
        <dbReference type="EMBL" id="GAA5140524.1"/>
    </source>
</evidence>
<dbReference type="InterPro" id="IPR000182">
    <property type="entry name" value="GNAT_dom"/>
</dbReference>
<keyword evidence="2" id="KW-0012">Acyltransferase</keyword>
<sequence>MEASKVCLLRGRLRNGGGAALSVGMPMPFVNEPHPLLPPIDRVYRAEEINAFGKDRGPAFYETCHLYAQSLWQIGFPAKCILLLNRALSSPMPGSEPVLAKWPLPYQAMAWLLLHRPEGQFIGNPRRHWQHLATRMVEPNKEVRAWRAWACWYLAKEILPEAEFPGDLEQIREEGVVEPTYADIVQQLTRLSPADDLGQWQLALSWSHQQLGRAEKPSLAMRVRRIAEDELRVVQRLGHEIWRKYYPGIISEGQIDYMLTVWYQPDAMAREMQMRGAWFALIEVEARGPVGYLSFERYPENVLFINKLYVQPEVHGLGVGAAALAWTEARARELGCHSVQLRVNKRNAPAIRAYQRAGFRFVEDVCSDIGSGYVMDDFRMEKRL</sequence>
<dbReference type="EMBL" id="BAABIA010000004">
    <property type="protein sequence ID" value="GAA5140524.1"/>
    <property type="molecule type" value="Genomic_DNA"/>
</dbReference>
<keyword evidence="5" id="KW-1185">Reference proteome</keyword>